<keyword evidence="3" id="KW-1185">Reference proteome</keyword>
<reference evidence="2 3" key="1">
    <citation type="submission" date="2024-09" db="EMBL/GenBank/DDBJ databases">
        <authorList>
            <person name="Sun Q."/>
            <person name="Mori K."/>
        </authorList>
    </citation>
    <scope>NUCLEOTIDE SEQUENCE [LARGE SCALE GENOMIC DNA]</scope>
    <source>
        <strain evidence="2 3">KCTC 23076</strain>
    </source>
</reference>
<keyword evidence="1" id="KW-0812">Transmembrane</keyword>
<name>A0ABV6RQD6_9GAMM</name>
<dbReference type="EMBL" id="JBHLTG010000003">
    <property type="protein sequence ID" value="MFC0679166.1"/>
    <property type="molecule type" value="Genomic_DNA"/>
</dbReference>
<accession>A0ABV6RQD6</accession>
<sequence>MTRSRSRSARTPEPFWQRLRSIMLYPVHGAALYTLIALTLFSLLGLVPGIGRLMLGLTWLTAYKYSFEILRATADGRSESPEGPLSFDNGVVWRLIALQVIAAAAVIGTLVTVGIVAAAVVMFFVALMQPGAIMSLAMDGSLRRAMNPAVSLTVVSRIGWPYLAVFALLFVIQASAGSAGYWLADVMPPVLGDLALTFFSFWGLFATFHLMGYLVFQYHEVLGYEPEGLRDALPDLHKPDARLLEEVEELVRNGHAGTAIERLRTEARTRALSVEAHELYHRLLRQGGDTAAMSEHAGQYLNLLMLEKQERNALVLIRTVLDADPAFIPLQPIHATQLAARARDFGQTQLAVDILRGALRSRPRDADASRWGLDLGLILADRLGRDDEARTVLEQARANCEDAGLQQKIDSTLQLLRALPA</sequence>
<protein>
    <recommendedName>
        <fullName evidence="4">Tetratricopeptide repeat-containing protein</fullName>
    </recommendedName>
</protein>
<feature type="transmembrane region" description="Helical" evidence="1">
    <location>
        <begin position="95"/>
        <end position="128"/>
    </location>
</feature>
<feature type="transmembrane region" description="Helical" evidence="1">
    <location>
        <begin position="149"/>
        <end position="174"/>
    </location>
</feature>
<proteinExistence type="predicted"/>
<keyword evidence="1" id="KW-0472">Membrane</keyword>
<evidence type="ECO:0000313" key="3">
    <source>
        <dbReference type="Proteomes" id="UP001589896"/>
    </source>
</evidence>
<feature type="transmembrane region" description="Helical" evidence="1">
    <location>
        <begin position="194"/>
        <end position="216"/>
    </location>
</feature>
<organism evidence="2 3">
    <name type="scientific">Lysobacter korlensis</name>
    <dbReference type="NCBI Taxonomy" id="553636"/>
    <lineage>
        <taxon>Bacteria</taxon>
        <taxon>Pseudomonadati</taxon>
        <taxon>Pseudomonadota</taxon>
        <taxon>Gammaproteobacteria</taxon>
        <taxon>Lysobacterales</taxon>
        <taxon>Lysobacteraceae</taxon>
        <taxon>Lysobacter</taxon>
    </lineage>
</organism>
<evidence type="ECO:0008006" key="4">
    <source>
        <dbReference type="Google" id="ProtNLM"/>
    </source>
</evidence>
<dbReference type="Gene3D" id="1.25.40.10">
    <property type="entry name" value="Tetratricopeptide repeat domain"/>
    <property type="match status" value="1"/>
</dbReference>
<dbReference type="InterPro" id="IPR011990">
    <property type="entry name" value="TPR-like_helical_dom_sf"/>
</dbReference>
<comment type="caution">
    <text evidence="2">The sequence shown here is derived from an EMBL/GenBank/DDBJ whole genome shotgun (WGS) entry which is preliminary data.</text>
</comment>
<keyword evidence="1" id="KW-1133">Transmembrane helix</keyword>
<gene>
    <name evidence="2" type="ORF">ACFFGH_15110</name>
</gene>
<dbReference type="Proteomes" id="UP001589896">
    <property type="component" value="Unassembled WGS sequence"/>
</dbReference>
<evidence type="ECO:0000256" key="1">
    <source>
        <dbReference type="SAM" id="Phobius"/>
    </source>
</evidence>
<dbReference type="SUPFAM" id="SSF48452">
    <property type="entry name" value="TPR-like"/>
    <property type="match status" value="1"/>
</dbReference>
<evidence type="ECO:0000313" key="2">
    <source>
        <dbReference type="EMBL" id="MFC0679166.1"/>
    </source>
</evidence>
<feature type="transmembrane region" description="Helical" evidence="1">
    <location>
        <begin position="21"/>
        <end position="47"/>
    </location>
</feature>
<dbReference type="RefSeq" id="WP_386669640.1">
    <property type="nucleotide sequence ID" value="NZ_JBHLTG010000003.1"/>
</dbReference>